<dbReference type="KEGG" id="tae:TepiRe1_0912"/>
<keyword evidence="1" id="KW-0051">Antiviral defense</keyword>
<proteinExistence type="predicted"/>
<accession>U4QIU9</accession>
<protein>
    <submittedName>
        <fullName evidence="3">CRISPR-associated RAMP protein, Cmr4 family</fullName>
    </submittedName>
</protein>
<keyword evidence="4" id="KW-1185">Reference proteome</keyword>
<dbReference type="EMBL" id="HF563609">
    <property type="protein sequence ID" value="CDI40514.1"/>
    <property type="molecule type" value="Genomic_DNA"/>
</dbReference>
<sequence>MWRINRLGRIAFGDIERVKGGKIIMATYKRQRYLFMVTDPVHIGTGGYRLGRVDNSIVREPGTRVPKIPGTSLHGAARAYASQLYENPEAAGQNHKDVKDPDQNPICYTFGYIKSDDEGNQTKAYSGVVNIFDAHILAFPVCSMAGPVWVSSYKRLSKAGFTVKNSSFSNGKEEDRAFLDNWELDEIFVSWQRSEPLNLGWLMLNVSGRVTVIPPKNWNKAAWNEAGNHLVLVEETLFSQIVNSNLEVRTSVAIDPWRGAAEEKALFTYEAIPRATFLTADVVLDDYREAWPLTKQDCTKTLKGNVLPGKPWLGPLSVVEAGLHMIEWLGVGGMGTRGFGRMAMIGDPIEERYGKGYSGE</sequence>
<dbReference type="InterPro" id="IPR005537">
    <property type="entry name" value="RAMP_III_fam"/>
</dbReference>
<evidence type="ECO:0000313" key="4">
    <source>
        <dbReference type="Proteomes" id="UP000010802"/>
    </source>
</evidence>
<dbReference type="Pfam" id="PF03787">
    <property type="entry name" value="RAMPs"/>
    <property type="match status" value="1"/>
</dbReference>
<dbReference type="GO" id="GO:0051607">
    <property type="term" value="P:defense response to virus"/>
    <property type="evidence" value="ECO:0007669"/>
    <property type="project" value="UniProtKB-KW"/>
</dbReference>
<gene>
    <name evidence="3" type="ordered locus">TEPIRE1_0912</name>
</gene>
<dbReference type="PANTHER" id="PTHR36700:SF1">
    <property type="entry name" value="CRISPR SYSTEM CMR SUBUNIT CMR4"/>
    <property type="match status" value="1"/>
</dbReference>
<organism evidence="3 4">
    <name type="scientific">Tepidanaerobacter acetatoxydans (strain DSM 21804 / JCM 16047 / Re1)</name>
    <dbReference type="NCBI Taxonomy" id="1209989"/>
    <lineage>
        <taxon>Bacteria</taxon>
        <taxon>Bacillati</taxon>
        <taxon>Bacillota</taxon>
        <taxon>Clostridia</taxon>
        <taxon>Thermosediminibacterales</taxon>
        <taxon>Tepidanaerobacteraceae</taxon>
        <taxon>Tepidanaerobacter</taxon>
    </lineage>
</organism>
<dbReference type="AlphaFoldDB" id="U4QIU9"/>
<dbReference type="Proteomes" id="UP000010802">
    <property type="component" value="Chromosome"/>
</dbReference>
<dbReference type="STRING" id="1209989.TepRe1_0843"/>
<name>U4QIU9_TEPAE</name>
<dbReference type="HOGENOM" id="CLU_047795_1_0_9"/>
<evidence type="ECO:0000256" key="1">
    <source>
        <dbReference type="ARBA" id="ARBA00023118"/>
    </source>
</evidence>
<reference evidence="4" key="1">
    <citation type="journal article" date="2013" name="Genome Announc.">
        <title>First genome sequence of a syntrophic acetate-oxidizing bacterium, Tepidanaerobacter acetatoxydans strain Re1.</title>
        <authorList>
            <person name="Manzoor S."/>
            <person name="Bongcam-Rudloff E."/>
            <person name="Schnurer A."/>
            <person name="Muller B."/>
        </authorList>
    </citation>
    <scope>NUCLEOTIDE SEQUENCE [LARGE SCALE GENOMIC DNA]</scope>
    <source>
        <strain evidence="4">Re1</strain>
    </source>
</reference>
<evidence type="ECO:0000313" key="3">
    <source>
        <dbReference type="EMBL" id="CDI40514.1"/>
    </source>
</evidence>
<evidence type="ECO:0000259" key="2">
    <source>
        <dbReference type="Pfam" id="PF03787"/>
    </source>
</evidence>
<dbReference type="NCBIfam" id="TIGR02580">
    <property type="entry name" value="cas_RAMP_Cmr4"/>
    <property type="match status" value="1"/>
</dbReference>
<feature type="domain" description="CRISPR type III-associated protein" evidence="2">
    <location>
        <begin position="37"/>
        <end position="342"/>
    </location>
</feature>
<dbReference type="eggNOG" id="COG1336">
    <property type="taxonomic scope" value="Bacteria"/>
</dbReference>
<dbReference type="InterPro" id="IPR013410">
    <property type="entry name" value="CRISPR-assoc_RAMP_Cmr4"/>
</dbReference>
<dbReference type="PANTHER" id="PTHR36700">
    <property type="entry name" value="CRISPR SYSTEM CMR SUBUNIT CMR4"/>
    <property type="match status" value="1"/>
</dbReference>